<evidence type="ECO:0000256" key="3">
    <source>
        <dbReference type="SAM" id="MobiDB-lite"/>
    </source>
</evidence>
<dbReference type="InterPro" id="IPR006084">
    <property type="entry name" value="XPG/Rad2"/>
</dbReference>
<comment type="caution">
    <text evidence="6">The sequence shown here is derived from an EMBL/GenBank/DDBJ whole genome shotgun (WGS) entry which is preliminary data.</text>
</comment>
<dbReference type="CDD" id="cd09902">
    <property type="entry name" value="H3TH_MKT1"/>
    <property type="match status" value="1"/>
</dbReference>
<feature type="domain" description="Post-transcriptional regulator MKT1 C-terminal" evidence="4">
    <location>
        <begin position="490"/>
        <end position="692"/>
    </location>
</feature>
<name>A0A8J4PMB3_9MYCE</name>
<dbReference type="PANTHER" id="PTHR11081:SF32">
    <property type="entry name" value="POST-TRANSCRIPTIONAL REGULATOR MKT1"/>
    <property type="match status" value="1"/>
</dbReference>
<dbReference type="GO" id="GO:0017108">
    <property type="term" value="F:5'-flap endonuclease activity"/>
    <property type="evidence" value="ECO:0007669"/>
    <property type="project" value="TreeGrafter"/>
</dbReference>
<evidence type="ECO:0000256" key="2">
    <source>
        <dbReference type="ARBA" id="ARBA00024023"/>
    </source>
</evidence>
<dbReference type="InterPro" id="IPR029060">
    <property type="entry name" value="PIN-like_dom_sf"/>
</dbReference>
<protein>
    <submittedName>
        <fullName evidence="6">Uncharacterized protein</fullName>
    </submittedName>
</protein>
<dbReference type="Gene3D" id="3.40.50.1010">
    <property type="entry name" value="5'-nuclease"/>
    <property type="match status" value="1"/>
</dbReference>
<feature type="region of interest" description="Disordered" evidence="3">
    <location>
        <begin position="434"/>
        <end position="463"/>
    </location>
</feature>
<reference evidence="6" key="1">
    <citation type="submission" date="2020-01" db="EMBL/GenBank/DDBJ databases">
        <title>Development of genomics and gene disruption for Polysphondylium violaceum indicates a role for the polyketide synthase stlB in stalk morphogenesis.</title>
        <authorList>
            <person name="Narita B."/>
            <person name="Kawabe Y."/>
            <person name="Kin K."/>
            <person name="Saito T."/>
            <person name="Gibbs R."/>
            <person name="Kuspa A."/>
            <person name="Muzny D."/>
            <person name="Queller D."/>
            <person name="Richards S."/>
            <person name="Strassman J."/>
            <person name="Sucgang R."/>
            <person name="Worley K."/>
            <person name="Schaap P."/>
        </authorList>
    </citation>
    <scope>NUCLEOTIDE SEQUENCE</scope>
    <source>
        <strain evidence="6">QSvi11</strain>
    </source>
</reference>
<dbReference type="GO" id="GO:0006417">
    <property type="term" value="P:regulation of translation"/>
    <property type="evidence" value="ECO:0007669"/>
    <property type="project" value="UniProtKB-KW"/>
</dbReference>
<dbReference type="AlphaFoldDB" id="A0A8J4PMB3"/>
<keyword evidence="1" id="KW-0810">Translation regulation</keyword>
<dbReference type="InterPro" id="IPR022039">
    <property type="entry name" value="MKT1_C"/>
</dbReference>
<comment type="similarity">
    <text evidence="2">Belongs to the XPG/RAD2 endonuclease family.</text>
</comment>
<gene>
    <name evidence="6" type="ORF">CYY_008056</name>
</gene>
<dbReference type="Proteomes" id="UP000695562">
    <property type="component" value="Unassembled WGS sequence"/>
</dbReference>
<dbReference type="SUPFAM" id="SSF88723">
    <property type="entry name" value="PIN domain-like"/>
    <property type="match status" value="1"/>
</dbReference>
<dbReference type="PANTHER" id="PTHR11081">
    <property type="entry name" value="FLAP ENDONUCLEASE FAMILY MEMBER"/>
    <property type="match status" value="1"/>
</dbReference>
<feature type="compositionally biased region" description="Low complexity" evidence="3">
    <location>
        <begin position="434"/>
        <end position="460"/>
    </location>
</feature>
<proteinExistence type="inferred from homology"/>
<dbReference type="InterPro" id="IPR022040">
    <property type="entry name" value="MKT1_N"/>
</dbReference>
<feature type="domain" description="Post-transcriptional regulator MKT1 N-terminal" evidence="5">
    <location>
        <begin position="294"/>
        <end position="378"/>
    </location>
</feature>
<dbReference type="Pfam" id="PF12246">
    <property type="entry name" value="MKT1_C"/>
    <property type="match status" value="1"/>
</dbReference>
<dbReference type="InterPro" id="IPR037314">
    <property type="entry name" value="MKT1_H3TH"/>
</dbReference>
<accession>A0A8J4PMB3</accession>
<evidence type="ECO:0000313" key="7">
    <source>
        <dbReference type="Proteomes" id="UP000695562"/>
    </source>
</evidence>
<dbReference type="CDD" id="cd09858">
    <property type="entry name" value="PIN_MKT1"/>
    <property type="match status" value="1"/>
</dbReference>
<sequence length="698" mass="80209">MNFKVKLSGIEAVPWLFKLPVKEPFQVTMGGLPLTLVDTLQNELNKFKKANIKPFFLFNGLHNLREKTTNSNTFNLRTSKLNNAWESYYKGQYSAAEKYFQESHEKTFTPLLSHIHYIIQYLNQKGVEVFKAPFFAGPQLALFSEPSQKNYLNAVYGSQELLLFGIYRLITDIDYEKGSYTWVDLKSILLELGLTHDQFIDACLLCGFEYCPTFPVIINSFGKDYTFKAVCDMVKQYHNGVELIRNYLYNYPTLEKYMEQFIKAKCLINNHLVFYPNCTCEPIYKDAYSRPSYDLNQIFGPRLPNDLYFYISQGVVNPMVINNFISGYLMEPFPTIESEEYCKMLDYLKIVRTKTLALLSSNLNDELKTKPVKTTRWFEPKEFDMAIRICNTDFPLSTKLTVDIQNKIKASTKPISFGFTAKHYDSLQLPPISNISNLSSPPPQNNNNNSPNNNESNSINTDPIKDTDQGIFYTLTHALRLMGYFTAPYFGKLIENVENPRIQEATVLFIELLRSNTISSEKLHFIPKPSFEGPATKPEALLLSRVLSLIPSQLDNEAWGGPIDHDIMGFHEITRTLYKSLRNLIEITCLSHFLNHKIVLPPSEYFNFSTQLPFFLQPSASMGLVVKGLILENLSIEQLENIFPNFVNIKADLDVAFEFWDTVMKIVKTLYQDNMIGKVVYDSFISADQAWNEAKKGL</sequence>
<evidence type="ECO:0000313" key="6">
    <source>
        <dbReference type="EMBL" id="KAF2070632.1"/>
    </source>
</evidence>
<keyword evidence="7" id="KW-1185">Reference proteome</keyword>
<dbReference type="OrthoDB" id="17262at2759"/>
<evidence type="ECO:0000256" key="1">
    <source>
        <dbReference type="ARBA" id="ARBA00022845"/>
    </source>
</evidence>
<evidence type="ECO:0000259" key="5">
    <source>
        <dbReference type="Pfam" id="PF12247"/>
    </source>
</evidence>
<organism evidence="6 7">
    <name type="scientific">Polysphondylium violaceum</name>
    <dbReference type="NCBI Taxonomy" id="133409"/>
    <lineage>
        <taxon>Eukaryota</taxon>
        <taxon>Amoebozoa</taxon>
        <taxon>Evosea</taxon>
        <taxon>Eumycetozoa</taxon>
        <taxon>Dictyostelia</taxon>
        <taxon>Dictyosteliales</taxon>
        <taxon>Dictyosteliaceae</taxon>
        <taxon>Polysphondylium</taxon>
    </lineage>
</organism>
<dbReference type="EMBL" id="AJWJ01000466">
    <property type="protein sequence ID" value="KAF2070632.1"/>
    <property type="molecule type" value="Genomic_DNA"/>
</dbReference>
<evidence type="ECO:0000259" key="4">
    <source>
        <dbReference type="Pfam" id="PF12246"/>
    </source>
</evidence>
<dbReference type="Pfam" id="PF12247">
    <property type="entry name" value="MKT1_N"/>
    <property type="match status" value="1"/>
</dbReference>